<evidence type="ECO:0000313" key="2">
    <source>
        <dbReference type="Proteomes" id="UP001056120"/>
    </source>
</evidence>
<protein>
    <submittedName>
        <fullName evidence="1">Uncharacterized protein</fullName>
    </submittedName>
</protein>
<sequence>MFSWCSHCCVELLRRGVHNGSELIAGAYEKFEWQDVAVRQVEQIWFVQKWLWSSTMSPYEQRFVDVKFTGGVSGFVTGCHMKIFHFCSGNSDCNVLLPALPPIRSTFTALDHLLPLLPWPFSAIATTTTTTSTTASAGDL</sequence>
<proteinExistence type="predicted"/>
<keyword evidence="2" id="KW-1185">Reference proteome</keyword>
<comment type="caution">
    <text evidence="1">The sequence shown here is derived from an EMBL/GenBank/DDBJ whole genome shotgun (WGS) entry which is preliminary data.</text>
</comment>
<dbReference type="EMBL" id="CM042023">
    <property type="protein sequence ID" value="KAI3812130.1"/>
    <property type="molecule type" value="Genomic_DNA"/>
</dbReference>
<accession>A0ACB9IVU3</accession>
<reference evidence="1 2" key="2">
    <citation type="journal article" date="2022" name="Mol. Ecol. Resour.">
        <title>The genomes of chicory, endive, great burdock and yacon provide insights into Asteraceae paleo-polyploidization history and plant inulin production.</title>
        <authorList>
            <person name="Fan W."/>
            <person name="Wang S."/>
            <person name="Wang H."/>
            <person name="Wang A."/>
            <person name="Jiang F."/>
            <person name="Liu H."/>
            <person name="Zhao H."/>
            <person name="Xu D."/>
            <person name="Zhang Y."/>
        </authorList>
    </citation>
    <scope>NUCLEOTIDE SEQUENCE [LARGE SCALE GENOMIC DNA]</scope>
    <source>
        <strain evidence="2">cv. Yunnan</strain>
        <tissue evidence="1">Leaves</tissue>
    </source>
</reference>
<evidence type="ECO:0000313" key="1">
    <source>
        <dbReference type="EMBL" id="KAI3812130.1"/>
    </source>
</evidence>
<reference evidence="2" key="1">
    <citation type="journal article" date="2022" name="Mol. Ecol. Resour.">
        <title>The genomes of chicory, endive, great burdock and yacon provide insights into Asteraceae palaeo-polyploidization history and plant inulin production.</title>
        <authorList>
            <person name="Fan W."/>
            <person name="Wang S."/>
            <person name="Wang H."/>
            <person name="Wang A."/>
            <person name="Jiang F."/>
            <person name="Liu H."/>
            <person name="Zhao H."/>
            <person name="Xu D."/>
            <person name="Zhang Y."/>
        </authorList>
    </citation>
    <scope>NUCLEOTIDE SEQUENCE [LARGE SCALE GENOMIC DNA]</scope>
    <source>
        <strain evidence="2">cv. Yunnan</strain>
    </source>
</reference>
<organism evidence="1 2">
    <name type="scientific">Smallanthus sonchifolius</name>
    <dbReference type="NCBI Taxonomy" id="185202"/>
    <lineage>
        <taxon>Eukaryota</taxon>
        <taxon>Viridiplantae</taxon>
        <taxon>Streptophyta</taxon>
        <taxon>Embryophyta</taxon>
        <taxon>Tracheophyta</taxon>
        <taxon>Spermatophyta</taxon>
        <taxon>Magnoliopsida</taxon>
        <taxon>eudicotyledons</taxon>
        <taxon>Gunneridae</taxon>
        <taxon>Pentapetalae</taxon>
        <taxon>asterids</taxon>
        <taxon>campanulids</taxon>
        <taxon>Asterales</taxon>
        <taxon>Asteraceae</taxon>
        <taxon>Asteroideae</taxon>
        <taxon>Heliantheae alliance</taxon>
        <taxon>Millerieae</taxon>
        <taxon>Smallanthus</taxon>
    </lineage>
</organism>
<gene>
    <name evidence="1" type="ORF">L1987_16836</name>
</gene>
<name>A0ACB9IVU3_9ASTR</name>
<dbReference type="Proteomes" id="UP001056120">
    <property type="component" value="Linkage Group LG06"/>
</dbReference>